<evidence type="ECO:0000313" key="3">
    <source>
        <dbReference type="Proteomes" id="UP001372338"/>
    </source>
</evidence>
<gene>
    <name evidence="2" type="ORF">RIF29_08436</name>
</gene>
<comment type="caution">
    <text evidence="2">The sequence shown here is derived from an EMBL/GenBank/DDBJ whole genome shotgun (WGS) entry which is preliminary data.</text>
</comment>
<organism evidence="2 3">
    <name type="scientific">Crotalaria pallida</name>
    <name type="common">Smooth rattlebox</name>
    <name type="synonym">Crotalaria striata</name>
    <dbReference type="NCBI Taxonomy" id="3830"/>
    <lineage>
        <taxon>Eukaryota</taxon>
        <taxon>Viridiplantae</taxon>
        <taxon>Streptophyta</taxon>
        <taxon>Embryophyta</taxon>
        <taxon>Tracheophyta</taxon>
        <taxon>Spermatophyta</taxon>
        <taxon>Magnoliopsida</taxon>
        <taxon>eudicotyledons</taxon>
        <taxon>Gunneridae</taxon>
        <taxon>Pentapetalae</taxon>
        <taxon>rosids</taxon>
        <taxon>fabids</taxon>
        <taxon>Fabales</taxon>
        <taxon>Fabaceae</taxon>
        <taxon>Papilionoideae</taxon>
        <taxon>50 kb inversion clade</taxon>
        <taxon>genistoids sensu lato</taxon>
        <taxon>core genistoids</taxon>
        <taxon>Crotalarieae</taxon>
        <taxon>Crotalaria</taxon>
    </lineage>
</organism>
<evidence type="ECO:0000256" key="1">
    <source>
        <dbReference type="SAM" id="MobiDB-lite"/>
    </source>
</evidence>
<proteinExistence type="predicted"/>
<dbReference type="AlphaFoldDB" id="A0AAN9IJ81"/>
<evidence type="ECO:0000313" key="2">
    <source>
        <dbReference type="EMBL" id="KAK7280884.1"/>
    </source>
</evidence>
<dbReference type="Proteomes" id="UP001372338">
    <property type="component" value="Unassembled WGS sequence"/>
</dbReference>
<feature type="region of interest" description="Disordered" evidence="1">
    <location>
        <begin position="83"/>
        <end position="105"/>
    </location>
</feature>
<sequence>MSLSHPWFLSLPPHRQAATAELAPLSPSLRAAATRVLSPFSREPRLPPSQERTAAAVGSRCRLLPPQNRDVGCKSQATACPLSSPRFASDAPGPRGPCSCSSATR</sequence>
<accession>A0AAN9IJ81</accession>
<dbReference type="EMBL" id="JAYWIO010000002">
    <property type="protein sequence ID" value="KAK7280884.1"/>
    <property type="molecule type" value="Genomic_DNA"/>
</dbReference>
<keyword evidence="3" id="KW-1185">Reference proteome</keyword>
<protein>
    <submittedName>
        <fullName evidence="2">Uncharacterized protein</fullName>
    </submittedName>
</protein>
<name>A0AAN9IJ81_CROPI</name>
<reference evidence="2 3" key="1">
    <citation type="submission" date="2024-01" db="EMBL/GenBank/DDBJ databases">
        <title>The genomes of 5 underutilized Papilionoideae crops provide insights into root nodulation and disease resistanc.</title>
        <authorList>
            <person name="Yuan L."/>
        </authorList>
    </citation>
    <scope>NUCLEOTIDE SEQUENCE [LARGE SCALE GENOMIC DNA]</scope>
    <source>
        <strain evidence="2">ZHUSHIDOU_FW_LH</strain>
        <tissue evidence="2">Leaf</tissue>
    </source>
</reference>